<dbReference type="GO" id="GO:0016020">
    <property type="term" value="C:membrane"/>
    <property type="evidence" value="ECO:0007669"/>
    <property type="project" value="UniProtKB-SubCell"/>
</dbReference>
<accession>A0A8C2DHV4</accession>
<evidence type="ECO:0000256" key="2">
    <source>
        <dbReference type="ARBA" id="ARBA00022692"/>
    </source>
</evidence>
<feature type="transmembrane region" description="Helical" evidence="5">
    <location>
        <begin position="90"/>
        <end position="107"/>
    </location>
</feature>
<name>A0A8C2DHV4_CYPCA</name>
<dbReference type="Proteomes" id="UP000694701">
    <property type="component" value="Unplaced"/>
</dbReference>
<comment type="subcellular location">
    <subcellularLocation>
        <location evidence="1">Membrane</location>
        <topology evidence="1">Multi-pass membrane protein</topology>
    </subcellularLocation>
</comment>
<organism evidence="6 7">
    <name type="scientific">Cyprinus carpio</name>
    <name type="common">Common carp</name>
    <dbReference type="NCBI Taxonomy" id="7962"/>
    <lineage>
        <taxon>Eukaryota</taxon>
        <taxon>Metazoa</taxon>
        <taxon>Chordata</taxon>
        <taxon>Craniata</taxon>
        <taxon>Vertebrata</taxon>
        <taxon>Euteleostomi</taxon>
        <taxon>Actinopterygii</taxon>
        <taxon>Neopterygii</taxon>
        <taxon>Teleostei</taxon>
        <taxon>Ostariophysi</taxon>
        <taxon>Cypriniformes</taxon>
        <taxon>Cyprinidae</taxon>
        <taxon>Cyprininae</taxon>
        <taxon>Cyprinus</taxon>
    </lineage>
</organism>
<keyword evidence="3 5" id="KW-1133">Transmembrane helix</keyword>
<feature type="transmembrane region" description="Helical" evidence="5">
    <location>
        <begin position="12"/>
        <end position="33"/>
    </location>
</feature>
<sequence>QTAEMDLLHKSVSVGLLCGDLYATFFVFFPIRFHLRRDVGVNLIWVAVVGDWLNLWWVHETKFYGPIKRPELQQLSITCETGPGILQYSLQYLFQAYLFASVLSILAERKLPPLRALVAVGLLLPVIIVAEIFSRVQWIYSAGLRKNISVTVFLLFFAVGFYVLLKAVGVDLLWTLAKAQKWCLNPDWVLLDTTPFASLLRNMGTLFGLGLGLHLSGYSETAGRKHSSVSFRIGCIGVSLLLFYSLSFCKSAVALVLPTALIPGVIYWMFIKKQS</sequence>
<dbReference type="GO" id="GO:0006094">
    <property type="term" value="P:gluconeogenesis"/>
    <property type="evidence" value="ECO:0007669"/>
    <property type="project" value="TreeGrafter"/>
</dbReference>
<evidence type="ECO:0000256" key="4">
    <source>
        <dbReference type="ARBA" id="ARBA00023136"/>
    </source>
</evidence>
<keyword evidence="2 5" id="KW-0812">Transmembrane</keyword>
<dbReference type="GO" id="GO:0004346">
    <property type="term" value="F:glucose-6-phosphatase activity"/>
    <property type="evidence" value="ECO:0007669"/>
    <property type="project" value="TreeGrafter"/>
</dbReference>
<feature type="transmembrane region" description="Helical" evidence="5">
    <location>
        <begin position="39"/>
        <end position="58"/>
    </location>
</feature>
<evidence type="ECO:0000256" key="5">
    <source>
        <dbReference type="SAM" id="Phobius"/>
    </source>
</evidence>
<dbReference type="AlphaFoldDB" id="A0A8C2DHV4"/>
<reference evidence="6" key="1">
    <citation type="submission" date="2025-08" db="UniProtKB">
        <authorList>
            <consortium name="Ensembl"/>
        </authorList>
    </citation>
    <scope>IDENTIFICATION</scope>
</reference>
<evidence type="ECO:0000256" key="1">
    <source>
        <dbReference type="ARBA" id="ARBA00004141"/>
    </source>
</evidence>
<evidence type="ECO:0000313" key="6">
    <source>
        <dbReference type="Ensembl" id="ENSCCRP00020023564.1"/>
    </source>
</evidence>
<feature type="transmembrane region" description="Helical" evidence="5">
    <location>
        <begin position="252"/>
        <end position="271"/>
    </location>
</feature>
<feature type="transmembrane region" description="Helical" evidence="5">
    <location>
        <begin position="113"/>
        <end position="133"/>
    </location>
</feature>
<feature type="transmembrane region" description="Helical" evidence="5">
    <location>
        <begin position="153"/>
        <end position="176"/>
    </location>
</feature>
<dbReference type="Ensembl" id="ENSCCRT00020025838.1">
    <property type="protein sequence ID" value="ENSCCRP00020023564.1"/>
    <property type="gene ID" value="ENSCCRG00020010883.1"/>
</dbReference>
<dbReference type="PANTHER" id="PTHR12591:SF5">
    <property type="entry name" value="GLUCOSE-6-PHOSPHATASE"/>
    <property type="match status" value="1"/>
</dbReference>
<protein>
    <submittedName>
        <fullName evidence="6">Glucose-6-phosphatase a, catalytic subunit, tandem duplicate 1</fullName>
    </submittedName>
</protein>
<evidence type="ECO:0000256" key="3">
    <source>
        <dbReference type="ARBA" id="ARBA00022989"/>
    </source>
</evidence>
<feature type="transmembrane region" description="Helical" evidence="5">
    <location>
        <begin position="196"/>
        <end position="217"/>
    </location>
</feature>
<dbReference type="GO" id="GO:0051156">
    <property type="term" value="P:glucose 6-phosphate metabolic process"/>
    <property type="evidence" value="ECO:0007669"/>
    <property type="project" value="TreeGrafter"/>
</dbReference>
<evidence type="ECO:0000313" key="7">
    <source>
        <dbReference type="Proteomes" id="UP000694701"/>
    </source>
</evidence>
<feature type="transmembrane region" description="Helical" evidence="5">
    <location>
        <begin position="229"/>
        <end position="246"/>
    </location>
</feature>
<proteinExistence type="predicted"/>
<keyword evidence="4 5" id="KW-0472">Membrane</keyword>
<dbReference type="PANTHER" id="PTHR12591">
    <property type="entry name" value="GLUCOSE-6-PHOSPHATASE"/>
    <property type="match status" value="1"/>
</dbReference>